<comment type="caution">
    <text evidence="1">The sequence shown here is derived from an EMBL/GenBank/DDBJ whole genome shotgun (WGS) entry which is preliminary data.</text>
</comment>
<dbReference type="EMBL" id="JAAMPC010000002">
    <property type="protein sequence ID" value="KAG2328702.1"/>
    <property type="molecule type" value="Genomic_DNA"/>
</dbReference>
<protein>
    <submittedName>
        <fullName evidence="1">Uncharacterized protein</fullName>
    </submittedName>
</protein>
<dbReference type="Pfam" id="PF00415">
    <property type="entry name" value="RCC1"/>
    <property type="match status" value="1"/>
</dbReference>
<evidence type="ECO:0000313" key="2">
    <source>
        <dbReference type="Proteomes" id="UP000886595"/>
    </source>
</evidence>
<proteinExistence type="predicted"/>
<keyword evidence="2" id="KW-1185">Reference proteome</keyword>
<evidence type="ECO:0000313" key="1">
    <source>
        <dbReference type="EMBL" id="KAG2328702.1"/>
    </source>
</evidence>
<dbReference type="AlphaFoldDB" id="A0A8X8BBN2"/>
<organism evidence="1 2">
    <name type="scientific">Brassica carinata</name>
    <name type="common">Ethiopian mustard</name>
    <name type="synonym">Abyssinian cabbage</name>
    <dbReference type="NCBI Taxonomy" id="52824"/>
    <lineage>
        <taxon>Eukaryota</taxon>
        <taxon>Viridiplantae</taxon>
        <taxon>Streptophyta</taxon>
        <taxon>Embryophyta</taxon>
        <taxon>Tracheophyta</taxon>
        <taxon>Spermatophyta</taxon>
        <taxon>Magnoliopsida</taxon>
        <taxon>eudicotyledons</taxon>
        <taxon>Gunneridae</taxon>
        <taxon>Pentapetalae</taxon>
        <taxon>rosids</taxon>
        <taxon>malvids</taxon>
        <taxon>Brassicales</taxon>
        <taxon>Brassicaceae</taxon>
        <taxon>Brassiceae</taxon>
        <taxon>Brassica</taxon>
    </lineage>
</organism>
<accession>A0A8X8BBN2</accession>
<dbReference type="OrthoDB" id="6049624at2759"/>
<reference evidence="1 2" key="1">
    <citation type="submission" date="2020-02" db="EMBL/GenBank/DDBJ databases">
        <authorList>
            <person name="Ma Q."/>
            <person name="Huang Y."/>
            <person name="Song X."/>
            <person name="Pei D."/>
        </authorList>
    </citation>
    <scope>NUCLEOTIDE SEQUENCE [LARGE SCALE GENOMIC DNA]</scope>
    <source>
        <strain evidence="1">Sxm20200214</strain>
        <tissue evidence="1">Leaf</tissue>
    </source>
</reference>
<sequence length="126" mass="14746">MALLFHFEQLISGKEDADNITPLFTWGWNQRGTLGHPPETKTESQCQEYTGTLRRRKWRCVREDWFQARRRHDEDQLHGELEAKSLGAPGTRVAELLAAWILDGVGVEQDGRQEMEWVQKRGKRDR</sequence>
<dbReference type="Proteomes" id="UP000886595">
    <property type="component" value="Unassembled WGS sequence"/>
</dbReference>
<gene>
    <name evidence="1" type="ORF">Bca52824_011430</name>
</gene>
<name>A0A8X8BBN2_BRACI</name>
<dbReference type="InterPro" id="IPR000408">
    <property type="entry name" value="Reg_chr_condens"/>
</dbReference>